<dbReference type="Pfam" id="PF14111">
    <property type="entry name" value="DUF4283"/>
    <property type="match status" value="1"/>
</dbReference>
<evidence type="ECO:0000313" key="4">
    <source>
        <dbReference type="Proteomes" id="UP001454036"/>
    </source>
</evidence>
<gene>
    <name evidence="3" type="ORF">LIER_36001</name>
</gene>
<evidence type="ECO:0000313" key="3">
    <source>
        <dbReference type="EMBL" id="GAA0144757.1"/>
    </source>
</evidence>
<evidence type="ECO:0000256" key="1">
    <source>
        <dbReference type="SAM" id="MobiDB-lite"/>
    </source>
</evidence>
<dbReference type="EMBL" id="BAABME010016163">
    <property type="protein sequence ID" value="GAA0144757.1"/>
    <property type="molecule type" value="Genomic_DNA"/>
</dbReference>
<accession>A0AAV3NZA7</accession>
<name>A0AAV3NZA7_LITER</name>
<dbReference type="Proteomes" id="UP001454036">
    <property type="component" value="Unassembled WGS sequence"/>
</dbReference>
<organism evidence="3 4">
    <name type="scientific">Lithospermum erythrorhizon</name>
    <name type="common">Purple gromwell</name>
    <name type="synonym">Lithospermum officinale var. erythrorhizon</name>
    <dbReference type="NCBI Taxonomy" id="34254"/>
    <lineage>
        <taxon>Eukaryota</taxon>
        <taxon>Viridiplantae</taxon>
        <taxon>Streptophyta</taxon>
        <taxon>Embryophyta</taxon>
        <taxon>Tracheophyta</taxon>
        <taxon>Spermatophyta</taxon>
        <taxon>Magnoliopsida</taxon>
        <taxon>eudicotyledons</taxon>
        <taxon>Gunneridae</taxon>
        <taxon>Pentapetalae</taxon>
        <taxon>asterids</taxon>
        <taxon>lamiids</taxon>
        <taxon>Boraginales</taxon>
        <taxon>Boraginaceae</taxon>
        <taxon>Boraginoideae</taxon>
        <taxon>Lithospermeae</taxon>
        <taxon>Lithospermum</taxon>
    </lineage>
</organism>
<feature type="domain" description="DUF4283" evidence="2">
    <location>
        <begin position="43"/>
        <end position="102"/>
    </location>
</feature>
<comment type="caution">
    <text evidence="3">The sequence shown here is derived from an EMBL/GenBank/DDBJ whole genome shotgun (WGS) entry which is preliminary data.</text>
</comment>
<sequence length="109" mass="12428">MVPVGGLKPPDANKSGVEQGEKEKERQDVMGNLWWEAVIMVGEERWRNTVIGYVLGQNPNFREMEGFVRARWADFGEVKVHNMGKGVYVFQMESELAKMEVHGAFQGDR</sequence>
<evidence type="ECO:0000259" key="2">
    <source>
        <dbReference type="Pfam" id="PF14111"/>
    </source>
</evidence>
<proteinExistence type="predicted"/>
<feature type="region of interest" description="Disordered" evidence="1">
    <location>
        <begin position="1"/>
        <end position="26"/>
    </location>
</feature>
<keyword evidence="4" id="KW-1185">Reference proteome</keyword>
<dbReference type="AlphaFoldDB" id="A0AAV3NZA7"/>
<protein>
    <recommendedName>
        <fullName evidence="2">DUF4283 domain-containing protein</fullName>
    </recommendedName>
</protein>
<dbReference type="InterPro" id="IPR025558">
    <property type="entry name" value="DUF4283"/>
</dbReference>
<reference evidence="3 4" key="1">
    <citation type="submission" date="2024-01" db="EMBL/GenBank/DDBJ databases">
        <title>The complete chloroplast genome sequence of Lithospermum erythrorhizon: insights into the phylogenetic relationship among Boraginaceae species and the maternal lineages of purple gromwells.</title>
        <authorList>
            <person name="Okada T."/>
            <person name="Watanabe K."/>
        </authorList>
    </citation>
    <scope>NUCLEOTIDE SEQUENCE [LARGE SCALE GENOMIC DNA]</scope>
</reference>